<dbReference type="EMBL" id="LR130779">
    <property type="protein sequence ID" value="VDN64868.1"/>
    <property type="molecule type" value="Genomic_DNA"/>
</dbReference>
<evidence type="ECO:0000259" key="1">
    <source>
        <dbReference type="Pfam" id="PF01872"/>
    </source>
</evidence>
<accession>A0A653B867</accession>
<dbReference type="SUPFAM" id="SSF53597">
    <property type="entry name" value="Dihydrofolate reductase-like"/>
    <property type="match status" value="1"/>
</dbReference>
<name>A0A653B867_ECTOL</name>
<proteinExistence type="predicted"/>
<organism evidence="2">
    <name type="scientific">Ectopseudomonas oleovorans</name>
    <name type="common">Pseudomonas oleovorans</name>
    <dbReference type="NCBI Taxonomy" id="301"/>
    <lineage>
        <taxon>Bacteria</taxon>
        <taxon>Pseudomonadati</taxon>
        <taxon>Pseudomonadota</taxon>
        <taxon>Gammaproteobacteria</taxon>
        <taxon>Pseudomonadales</taxon>
        <taxon>Pseudomonadaceae</taxon>
        <taxon>Ectopseudomonas</taxon>
    </lineage>
</organism>
<protein>
    <submittedName>
        <fullName evidence="2">Dihydrofolate reductase</fullName>
    </submittedName>
</protein>
<dbReference type="Pfam" id="PF01872">
    <property type="entry name" value="RibD_C"/>
    <property type="match status" value="1"/>
</dbReference>
<dbReference type="GO" id="GO:0008703">
    <property type="term" value="F:5-amino-6-(5-phosphoribosylamino)uracil reductase activity"/>
    <property type="evidence" value="ECO:0007669"/>
    <property type="project" value="InterPro"/>
</dbReference>
<dbReference type="PANTHER" id="PTHR38011">
    <property type="entry name" value="DIHYDROFOLATE REDUCTASE FAMILY PROTEIN (AFU_ORTHOLOGUE AFUA_8G06820)"/>
    <property type="match status" value="1"/>
</dbReference>
<dbReference type="AlphaFoldDB" id="A0A653B867"/>
<dbReference type="GO" id="GO:0009231">
    <property type="term" value="P:riboflavin biosynthetic process"/>
    <property type="evidence" value="ECO:0007669"/>
    <property type="project" value="InterPro"/>
</dbReference>
<sequence length="196" mass="21323">MASRERTMSPSLIYHVTSSLDGYIARPDGHIDWFASLRQADEEYSFQYFYSGIDALLMGRGTYEALLKRGGAWPYPGKPCVVLTRLPLPRASDEVQLTHCTPAQAVAALGEAGFQRVWLVGGSLLAGSCYTAGLIDEVVINLVPHLLGAGIPLLATGMERSLTLSDQRRFNSGTLQVHYKVQNPASQQSPSRINAA</sequence>
<dbReference type="InterPro" id="IPR050765">
    <property type="entry name" value="Riboflavin_Biosynth_HTPR"/>
</dbReference>
<dbReference type="PANTHER" id="PTHR38011:SF11">
    <property type="entry name" value="2,5-DIAMINO-6-RIBOSYLAMINO-4(3H)-PYRIMIDINONE 5'-PHOSPHATE REDUCTASE"/>
    <property type="match status" value="1"/>
</dbReference>
<dbReference type="InterPro" id="IPR002734">
    <property type="entry name" value="RibDG_C"/>
</dbReference>
<gene>
    <name evidence="2" type="ORF">POT9AD_3893</name>
</gene>
<feature type="domain" description="Bacterial bifunctional deaminase-reductase C-terminal" evidence="1">
    <location>
        <begin position="10"/>
        <end position="165"/>
    </location>
</feature>
<evidence type="ECO:0000313" key="2">
    <source>
        <dbReference type="EMBL" id="VDN64868.1"/>
    </source>
</evidence>
<dbReference type="InterPro" id="IPR024072">
    <property type="entry name" value="DHFR-like_dom_sf"/>
</dbReference>
<dbReference type="Gene3D" id="3.40.430.10">
    <property type="entry name" value="Dihydrofolate Reductase, subunit A"/>
    <property type="match status" value="1"/>
</dbReference>
<reference evidence="2" key="1">
    <citation type="submission" date="2018-11" db="EMBL/GenBank/DDBJ databases">
        <authorList>
            <consortium name="Genoscope - CEA"/>
            <person name="William W."/>
        </authorList>
    </citation>
    <scope>NUCLEOTIDE SEQUENCE [LARGE SCALE GENOMIC DNA]</scope>
    <source>
        <strain evidence="2">T9AD</strain>
    </source>
</reference>